<keyword evidence="6" id="KW-1185">Reference proteome</keyword>
<feature type="domain" description="HTH hxlR-type" evidence="4">
    <location>
        <begin position="33"/>
        <end position="131"/>
    </location>
</feature>
<dbReference type="Pfam" id="PF01638">
    <property type="entry name" value="HxlR"/>
    <property type="match status" value="1"/>
</dbReference>
<dbReference type="PANTHER" id="PTHR33204:SF39">
    <property type="entry name" value="TRANSCRIPTIONAL REGULATORY PROTEIN"/>
    <property type="match status" value="1"/>
</dbReference>
<evidence type="ECO:0000259" key="4">
    <source>
        <dbReference type="PROSITE" id="PS51118"/>
    </source>
</evidence>
<protein>
    <submittedName>
        <fullName evidence="5">Transcriptional regulator</fullName>
    </submittedName>
</protein>
<sequence length="144" mass="16075">MTRLRADNPQGARQALAERFRAWSGSEFDLSRCPVRGVLDRLGDKWTTLIVIALSQRPHRFSEVCRAVPDISKRMLTQTLRDLERDGLIARRVFPTKPPTVEYRLTELGESLLEPLVTLIAWAEGSQTRIAAARSAFDAASAAA</sequence>
<keyword evidence="1" id="KW-0805">Transcription regulation</keyword>
<keyword evidence="2" id="KW-0238">DNA-binding</keyword>
<dbReference type="SUPFAM" id="SSF46785">
    <property type="entry name" value="Winged helix' DNA-binding domain"/>
    <property type="match status" value="1"/>
</dbReference>
<dbReference type="InterPro" id="IPR002577">
    <property type="entry name" value="HTH_HxlR"/>
</dbReference>
<dbReference type="PANTHER" id="PTHR33204">
    <property type="entry name" value="TRANSCRIPTIONAL REGULATOR, MARR FAMILY"/>
    <property type="match status" value="1"/>
</dbReference>
<dbReference type="Gene3D" id="1.10.10.10">
    <property type="entry name" value="Winged helix-like DNA-binding domain superfamily/Winged helix DNA-binding domain"/>
    <property type="match status" value="1"/>
</dbReference>
<accession>A0A2S5THC6</accession>
<reference evidence="5 6" key="1">
    <citation type="submission" date="2018-02" db="EMBL/GenBank/DDBJ databases">
        <title>Genome sequencing of Solimonas sp. HR-BB.</title>
        <authorList>
            <person name="Lee Y."/>
            <person name="Jeon C.O."/>
        </authorList>
    </citation>
    <scope>NUCLEOTIDE SEQUENCE [LARGE SCALE GENOMIC DNA]</scope>
    <source>
        <strain evidence="5 6">HR-BB</strain>
    </source>
</reference>
<evidence type="ECO:0000313" key="5">
    <source>
        <dbReference type="EMBL" id="PPE74386.1"/>
    </source>
</evidence>
<dbReference type="AlphaFoldDB" id="A0A2S5THC6"/>
<evidence type="ECO:0000313" key="6">
    <source>
        <dbReference type="Proteomes" id="UP000238220"/>
    </source>
</evidence>
<organism evidence="5 6">
    <name type="scientific">Solimonas fluminis</name>
    <dbReference type="NCBI Taxonomy" id="2086571"/>
    <lineage>
        <taxon>Bacteria</taxon>
        <taxon>Pseudomonadati</taxon>
        <taxon>Pseudomonadota</taxon>
        <taxon>Gammaproteobacteria</taxon>
        <taxon>Nevskiales</taxon>
        <taxon>Nevskiaceae</taxon>
        <taxon>Solimonas</taxon>
    </lineage>
</organism>
<evidence type="ECO:0000256" key="2">
    <source>
        <dbReference type="ARBA" id="ARBA00023125"/>
    </source>
</evidence>
<dbReference type="GO" id="GO:0003677">
    <property type="term" value="F:DNA binding"/>
    <property type="evidence" value="ECO:0007669"/>
    <property type="project" value="UniProtKB-KW"/>
</dbReference>
<proteinExistence type="predicted"/>
<dbReference type="InterPro" id="IPR036390">
    <property type="entry name" value="WH_DNA-bd_sf"/>
</dbReference>
<dbReference type="Proteomes" id="UP000238220">
    <property type="component" value="Unassembled WGS sequence"/>
</dbReference>
<gene>
    <name evidence="5" type="ORF">C3942_09790</name>
</gene>
<comment type="caution">
    <text evidence="5">The sequence shown here is derived from an EMBL/GenBank/DDBJ whole genome shotgun (WGS) entry which is preliminary data.</text>
</comment>
<name>A0A2S5THC6_9GAMM</name>
<keyword evidence="3" id="KW-0804">Transcription</keyword>
<evidence type="ECO:0000256" key="3">
    <source>
        <dbReference type="ARBA" id="ARBA00023163"/>
    </source>
</evidence>
<dbReference type="EMBL" id="PSNW01000004">
    <property type="protein sequence ID" value="PPE74386.1"/>
    <property type="molecule type" value="Genomic_DNA"/>
</dbReference>
<evidence type="ECO:0000256" key="1">
    <source>
        <dbReference type="ARBA" id="ARBA00023015"/>
    </source>
</evidence>
<dbReference type="InterPro" id="IPR036388">
    <property type="entry name" value="WH-like_DNA-bd_sf"/>
</dbReference>
<dbReference type="OrthoDB" id="9807069at2"/>
<dbReference type="PROSITE" id="PS51118">
    <property type="entry name" value="HTH_HXLR"/>
    <property type="match status" value="1"/>
</dbReference>